<evidence type="ECO:0000259" key="2">
    <source>
        <dbReference type="PROSITE" id="PS50887"/>
    </source>
</evidence>
<dbReference type="InterPro" id="IPR000160">
    <property type="entry name" value="GGDEF_dom"/>
</dbReference>
<keyword evidence="1" id="KW-0812">Transmembrane</keyword>
<organism evidence="3 4">
    <name type="scientific">Hoeflea phototrophica (strain DSM 17068 / NCIMB 14078 / DFL-43)</name>
    <dbReference type="NCBI Taxonomy" id="411684"/>
    <lineage>
        <taxon>Bacteria</taxon>
        <taxon>Pseudomonadati</taxon>
        <taxon>Pseudomonadota</taxon>
        <taxon>Alphaproteobacteria</taxon>
        <taxon>Hyphomicrobiales</taxon>
        <taxon>Rhizobiaceae</taxon>
        <taxon>Hoeflea</taxon>
    </lineage>
</organism>
<dbReference type="SMART" id="SM00267">
    <property type="entry name" value="GGDEF"/>
    <property type="match status" value="1"/>
</dbReference>
<dbReference type="eggNOG" id="COG5001">
    <property type="taxonomic scope" value="Bacteria"/>
</dbReference>
<dbReference type="SUPFAM" id="SSF55073">
    <property type="entry name" value="Nucleotide cyclase"/>
    <property type="match status" value="1"/>
</dbReference>
<protein>
    <submittedName>
        <fullName evidence="3">Diguanylate cyclase (GGDEF) domain protein</fullName>
    </submittedName>
</protein>
<evidence type="ECO:0000313" key="4">
    <source>
        <dbReference type="Proteomes" id="UP000004291"/>
    </source>
</evidence>
<feature type="transmembrane region" description="Helical" evidence="1">
    <location>
        <begin position="12"/>
        <end position="32"/>
    </location>
</feature>
<keyword evidence="1" id="KW-1133">Transmembrane helix</keyword>
<accession>A9DG43</accession>
<dbReference type="InterPro" id="IPR007892">
    <property type="entry name" value="CHASE4"/>
</dbReference>
<dbReference type="InterPro" id="IPR029787">
    <property type="entry name" value="Nucleotide_cyclase"/>
</dbReference>
<dbReference type="PANTHER" id="PTHR46663:SF4">
    <property type="entry name" value="DIGUANYLATE CYCLASE DGCT-RELATED"/>
    <property type="match status" value="1"/>
</dbReference>
<dbReference type="NCBIfam" id="TIGR00254">
    <property type="entry name" value="GGDEF"/>
    <property type="match status" value="1"/>
</dbReference>
<reference evidence="3 4" key="1">
    <citation type="submission" date="2007-10" db="EMBL/GenBank/DDBJ databases">
        <authorList>
            <person name="Wagner-Dobler I."/>
            <person name="Ferriera S."/>
            <person name="Johnson J."/>
            <person name="Kravitz S."/>
            <person name="Beeson K."/>
            <person name="Sutton G."/>
            <person name="Rogers Y.-H."/>
            <person name="Friedman R."/>
            <person name="Frazier M."/>
            <person name="Venter J.C."/>
        </authorList>
    </citation>
    <scope>NUCLEOTIDE SEQUENCE [LARGE SCALE GENOMIC DNA]</scope>
    <source>
        <strain evidence="3 4">DFL-43</strain>
    </source>
</reference>
<evidence type="ECO:0000256" key="1">
    <source>
        <dbReference type="SAM" id="Phobius"/>
    </source>
</evidence>
<dbReference type="CDD" id="cd01949">
    <property type="entry name" value="GGDEF"/>
    <property type="match status" value="1"/>
</dbReference>
<dbReference type="Proteomes" id="UP000004291">
    <property type="component" value="Chromosome"/>
</dbReference>
<dbReference type="AlphaFoldDB" id="A9DG43"/>
<dbReference type="EMBL" id="ABIA03000005">
    <property type="protein sequence ID" value="EDQ31716.2"/>
    <property type="molecule type" value="Genomic_DNA"/>
</dbReference>
<comment type="caution">
    <text evidence="3">The sequence shown here is derived from an EMBL/GenBank/DDBJ whole genome shotgun (WGS) entry which is preliminary data.</text>
</comment>
<dbReference type="HOGENOM" id="CLU_577310_0_0_5"/>
<dbReference type="InterPro" id="IPR052163">
    <property type="entry name" value="DGC-Regulatory_Protein"/>
</dbReference>
<dbReference type="Pfam" id="PF00990">
    <property type="entry name" value="GGDEF"/>
    <property type="match status" value="1"/>
</dbReference>
<reference evidence="3 4" key="2">
    <citation type="submission" date="2012-06" db="EMBL/GenBank/DDBJ databases">
        <authorList>
            <person name="Fiebig A."/>
        </authorList>
    </citation>
    <scope>NUCLEOTIDE SEQUENCE [LARGE SCALE GENOMIC DNA]</scope>
    <source>
        <strain evidence="3 4">DFL-43</strain>
    </source>
</reference>
<evidence type="ECO:0000313" key="3">
    <source>
        <dbReference type="EMBL" id="EDQ31716.2"/>
    </source>
</evidence>
<dbReference type="Gene3D" id="3.30.70.270">
    <property type="match status" value="1"/>
</dbReference>
<dbReference type="STRING" id="411684.HPDFL43_17900"/>
<keyword evidence="1" id="KW-0472">Membrane</keyword>
<dbReference type="PANTHER" id="PTHR46663">
    <property type="entry name" value="DIGUANYLATE CYCLASE DGCT-RELATED"/>
    <property type="match status" value="1"/>
</dbReference>
<sequence length="469" mass="50412">MMAGNTPKHIFGYLFLLGIVAVGMILGSVFWLTGRIDQLEKESSESIVELLVTEKVAHVKASTSDYSYWDLAYELVKAEDAAGLYDNIGAGATESDLFDHIIVLSADGQVLHVYDGTGAMTSAEQFDVESVQPFLSRLRETRPKDYVTVSGIGQIKGIYGAIAASWITPDYLARVDAASLPIMLGVKLFGDEALHTIAKMTQGTGYAITPADNPPNEPSVDLVGPDGTPVAQLVWTHKHVGTMLRMEIMPGILLVCFGIFAICVFAARYFHQQSKALARAMTVASTDKLTGLLNRSGLDEVLRKPDAKARIDAGEVAVLYLDLNDFKKLNDEHGHREGDHALKATAERLKASVRPHDYVVRLGGDEFICVVFDQNPAAAAKSVSDRVLISCNAPIAFVGFECILAPALGVAVAEPGIAWETLLGRADAAMYSAKRKQLRIAEFYVPENAGGLEDAAVSKPAKSKGTAAA</sequence>
<name>A9DG43_HOEPD</name>
<dbReference type="InterPro" id="IPR043128">
    <property type="entry name" value="Rev_trsase/Diguanyl_cyclase"/>
</dbReference>
<proteinExistence type="predicted"/>
<keyword evidence="4" id="KW-1185">Reference proteome</keyword>
<dbReference type="PROSITE" id="PS50887">
    <property type="entry name" value="GGDEF"/>
    <property type="match status" value="1"/>
</dbReference>
<dbReference type="Pfam" id="PF05228">
    <property type="entry name" value="CHASE4"/>
    <property type="match status" value="1"/>
</dbReference>
<dbReference type="RefSeq" id="WP_169743271.1">
    <property type="nucleotide sequence ID" value="NZ_CM002917.1"/>
</dbReference>
<feature type="domain" description="GGDEF" evidence="2">
    <location>
        <begin position="314"/>
        <end position="446"/>
    </location>
</feature>
<feature type="transmembrane region" description="Helical" evidence="1">
    <location>
        <begin position="248"/>
        <end position="270"/>
    </location>
</feature>
<gene>
    <name evidence="3" type="ORF">HPDFL43_17900</name>
</gene>